<feature type="domain" description="RNA polymerase sigma-70 region 2" evidence="7">
    <location>
        <begin position="12"/>
        <end position="72"/>
    </location>
</feature>
<accession>A0A3M2KZ87</accession>
<dbReference type="SUPFAM" id="SSF88659">
    <property type="entry name" value="Sigma3 and sigma4 domains of RNA polymerase sigma factors"/>
    <property type="match status" value="1"/>
</dbReference>
<dbReference type="InterPro" id="IPR007627">
    <property type="entry name" value="RNA_pol_sigma70_r2"/>
</dbReference>
<keyword evidence="6" id="KW-0804">Transcription</keyword>
<evidence type="ECO:0000256" key="4">
    <source>
        <dbReference type="ARBA" id="ARBA00023082"/>
    </source>
</evidence>
<comment type="subunit">
    <text evidence="2">Interacts transiently with the RNA polymerase catalytic core formed by RpoA, RpoB, RpoC and RpoZ (2 alpha, 1 beta, 1 beta' and 1 omega subunit) to form the RNA polymerase holoenzyme that can initiate transcription.</text>
</comment>
<dbReference type="PANTHER" id="PTHR30173">
    <property type="entry name" value="SIGMA 19 FACTOR"/>
    <property type="match status" value="1"/>
</dbReference>
<dbReference type="NCBIfam" id="NF007213">
    <property type="entry name" value="PRK09635.1"/>
    <property type="match status" value="1"/>
</dbReference>
<dbReference type="InterPro" id="IPR032710">
    <property type="entry name" value="NTF2-like_dom_sf"/>
</dbReference>
<keyword evidence="3" id="KW-0805">Transcription regulation</keyword>
<reference evidence="9 10" key="1">
    <citation type="submission" date="2018-10" db="EMBL/GenBank/DDBJ databases">
        <title>Isolation from cow dung.</title>
        <authorList>
            <person name="Ling L."/>
        </authorList>
    </citation>
    <scope>NUCLEOTIDE SEQUENCE [LARGE SCALE GENOMIC DNA]</scope>
    <source>
        <strain evidence="9 10">NEAU-LL90</strain>
    </source>
</reference>
<dbReference type="NCBIfam" id="TIGR02937">
    <property type="entry name" value="sigma70-ECF"/>
    <property type="match status" value="1"/>
</dbReference>
<dbReference type="InterPro" id="IPR036388">
    <property type="entry name" value="WH-like_DNA-bd_sf"/>
</dbReference>
<evidence type="ECO:0000256" key="3">
    <source>
        <dbReference type="ARBA" id="ARBA00023015"/>
    </source>
</evidence>
<protein>
    <submittedName>
        <fullName evidence="9">RNA polymerase sigma factor SigI</fullName>
    </submittedName>
</protein>
<organism evidence="9 10">
    <name type="scientific">Nocardia stercoris</name>
    <dbReference type="NCBI Taxonomy" id="2483361"/>
    <lineage>
        <taxon>Bacteria</taxon>
        <taxon>Bacillati</taxon>
        <taxon>Actinomycetota</taxon>
        <taxon>Actinomycetes</taxon>
        <taxon>Mycobacteriales</taxon>
        <taxon>Nocardiaceae</taxon>
        <taxon>Nocardia</taxon>
    </lineage>
</organism>
<keyword evidence="5" id="KW-0238">DNA-binding</keyword>
<dbReference type="Gene3D" id="1.10.1740.10">
    <property type="match status" value="1"/>
</dbReference>
<evidence type="ECO:0000259" key="8">
    <source>
        <dbReference type="Pfam" id="PF08281"/>
    </source>
</evidence>
<keyword evidence="4" id="KW-0731">Sigma factor</keyword>
<dbReference type="GO" id="GO:0003677">
    <property type="term" value="F:DNA binding"/>
    <property type="evidence" value="ECO:0007669"/>
    <property type="project" value="UniProtKB-KW"/>
</dbReference>
<evidence type="ECO:0000259" key="7">
    <source>
        <dbReference type="Pfam" id="PF04542"/>
    </source>
</evidence>
<sequence length="285" mass="30963">MDMPRDVTAGWRAHRPHLIDLAFRMLSDIGAAEDVVQEAFVRLAAATDVDDERAWLTVVTGRLCLDHLRSARVRRERSSDPDDFAAAIPVAHTRAVDPADRVTLDEEIRLALAVVLDRLSPPERVAFVLHDIFAQPFDAIAETLGKPAGTCRQLARRARQKVTTAGALPPATDRHREITEHFIAACAGGDIATLITLLHADAWGLATFPPVSGLPDLRTTGPDAMAANLLLWCGPGTVLVSHPACDRPAVLVFRDRVPVAIMVLTVEAGRIRRIESTVDVVTGPR</sequence>
<evidence type="ECO:0000313" key="9">
    <source>
        <dbReference type="EMBL" id="RMI30799.1"/>
    </source>
</evidence>
<dbReference type="GO" id="GO:0016987">
    <property type="term" value="F:sigma factor activity"/>
    <property type="evidence" value="ECO:0007669"/>
    <property type="project" value="UniProtKB-KW"/>
</dbReference>
<proteinExistence type="inferred from homology"/>
<name>A0A3M2KZ87_9NOCA</name>
<dbReference type="InterPro" id="IPR052704">
    <property type="entry name" value="ECF_Sigma-70_Domain"/>
</dbReference>
<dbReference type="EMBL" id="RFFH01000008">
    <property type="protein sequence ID" value="RMI30799.1"/>
    <property type="molecule type" value="Genomic_DNA"/>
</dbReference>
<feature type="domain" description="RNA polymerase sigma factor 70 region 4 type 2" evidence="8">
    <location>
        <begin position="110"/>
        <end position="161"/>
    </location>
</feature>
<dbReference type="PANTHER" id="PTHR30173:SF43">
    <property type="entry name" value="ECF RNA POLYMERASE SIGMA FACTOR SIGI-RELATED"/>
    <property type="match status" value="1"/>
</dbReference>
<dbReference type="InterPro" id="IPR013249">
    <property type="entry name" value="RNA_pol_sigma70_r4_t2"/>
</dbReference>
<keyword evidence="10" id="KW-1185">Reference proteome</keyword>
<dbReference type="InterPro" id="IPR013324">
    <property type="entry name" value="RNA_pol_sigma_r3/r4-like"/>
</dbReference>
<comment type="similarity">
    <text evidence="1">Belongs to the sigma-70 factor family. ECF subfamily.</text>
</comment>
<dbReference type="OrthoDB" id="3211555at2"/>
<dbReference type="Gene3D" id="1.10.10.10">
    <property type="entry name" value="Winged helix-like DNA-binding domain superfamily/Winged helix DNA-binding domain"/>
    <property type="match status" value="1"/>
</dbReference>
<dbReference type="GO" id="GO:0006352">
    <property type="term" value="P:DNA-templated transcription initiation"/>
    <property type="evidence" value="ECO:0007669"/>
    <property type="project" value="InterPro"/>
</dbReference>
<dbReference type="Pfam" id="PF08281">
    <property type="entry name" value="Sigma70_r4_2"/>
    <property type="match status" value="1"/>
</dbReference>
<dbReference type="RefSeq" id="WP_122189467.1">
    <property type="nucleotide sequence ID" value="NZ_RFFH01000008.1"/>
</dbReference>
<gene>
    <name evidence="9" type="primary">sigI</name>
    <name evidence="9" type="ORF">EBN03_19230</name>
</gene>
<evidence type="ECO:0000313" key="10">
    <source>
        <dbReference type="Proteomes" id="UP000279275"/>
    </source>
</evidence>
<evidence type="ECO:0000256" key="2">
    <source>
        <dbReference type="ARBA" id="ARBA00011344"/>
    </source>
</evidence>
<dbReference type="SUPFAM" id="SSF54427">
    <property type="entry name" value="NTF2-like"/>
    <property type="match status" value="1"/>
</dbReference>
<dbReference type="InterPro" id="IPR014284">
    <property type="entry name" value="RNA_pol_sigma-70_dom"/>
</dbReference>
<dbReference type="SUPFAM" id="SSF88946">
    <property type="entry name" value="Sigma2 domain of RNA polymerase sigma factors"/>
    <property type="match status" value="1"/>
</dbReference>
<dbReference type="InterPro" id="IPR013325">
    <property type="entry name" value="RNA_pol_sigma_r2"/>
</dbReference>
<dbReference type="Pfam" id="PF04542">
    <property type="entry name" value="Sigma70_r2"/>
    <property type="match status" value="1"/>
</dbReference>
<evidence type="ECO:0000256" key="1">
    <source>
        <dbReference type="ARBA" id="ARBA00010641"/>
    </source>
</evidence>
<evidence type="ECO:0000256" key="6">
    <source>
        <dbReference type="ARBA" id="ARBA00023163"/>
    </source>
</evidence>
<evidence type="ECO:0000256" key="5">
    <source>
        <dbReference type="ARBA" id="ARBA00023125"/>
    </source>
</evidence>
<dbReference type="Proteomes" id="UP000279275">
    <property type="component" value="Unassembled WGS sequence"/>
</dbReference>
<dbReference type="AlphaFoldDB" id="A0A3M2KZ87"/>
<comment type="caution">
    <text evidence="9">The sequence shown here is derived from an EMBL/GenBank/DDBJ whole genome shotgun (WGS) entry which is preliminary data.</text>
</comment>